<evidence type="ECO:0000313" key="1">
    <source>
        <dbReference type="EMBL" id="EGF26441.1"/>
    </source>
</evidence>
<protein>
    <submittedName>
        <fullName evidence="1">Uncharacterized protein</fullName>
    </submittedName>
</protein>
<dbReference type="AlphaFoldDB" id="F2AV95"/>
<gene>
    <name evidence="1" type="ORF">RBWH47_01750</name>
</gene>
<dbReference type="Proteomes" id="UP000006222">
    <property type="component" value="Unassembled WGS sequence"/>
</dbReference>
<proteinExistence type="predicted"/>
<organism evidence="1 2">
    <name type="scientific">Rhodopirellula baltica WH47</name>
    <dbReference type="NCBI Taxonomy" id="991778"/>
    <lineage>
        <taxon>Bacteria</taxon>
        <taxon>Pseudomonadati</taxon>
        <taxon>Planctomycetota</taxon>
        <taxon>Planctomycetia</taxon>
        <taxon>Pirellulales</taxon>
        <taxon>Pirellulaceae</taxon>
        <taxon>Rhodopirellula</taxon>
    </lineage>
</organism>
<evidence type="ECO:0000313" key="2">
    <source>
        <dbReference type="Proteomes" id="UP000006222"/>
    </source>
</evidence>
<dbReference type="EMBL" id="AFAR01000185">
    <property type="protein sequence ID" value="EGF26441.1"/>
    <property type="molecule type" value="Genomic_DNA"/>
</dbReference>
<name>F2AV95_RHOBT</name>
<accession>F2AV95</accession>
<reference evidence="1 2" key="1">
    <citation type="journal article" date="2013" name="Mar. Genomics">
        <title>Expression of sulfatases in Rhodopirellula baltica and the diversity of sulfatases in the genus Rhodopirellula.</title>
        <authorList>
            <person name="Wegner C.E."/>
            <person name="Richter-Heitmann T."/>
            <person name="Klindworth A."/>
            <person name="Klockow C."/>
            <person name="Richter M."/>
            <person name="Achstetter T."/>
            <person name="Glockner F.O."/>
            <person name="Harder J."/>
        </authorList>
    </citation>
    <scope>NUCLEOTIDE SEQUENCE [LARGE SCALE GENOMIC DNA]</scope>
    <source>
        <strain evidence="1 2">WH47</strain>
    </source>
</reference>
<comment type="caution">
    <text evidence="1">The sequence shown here is derived from an EMBL/GenBank/DDBJ whole genome shotgun (WGS) entry which is preliminary data.</text>
</comment>
<sequence>MPISGRLLPQINVIDCGFPTNTVKLDGISVAGDGYFANGSCEAVRSNETETNNEIDGTQQIIGFNAVGVAIDPYVRCPWHGPCLVKA</sequence>
<dbReference type="PATRIC" id="fig|991778.3.peg.3876"/>